<dbReference type="eggNOG" id="COG1277">
    <property type="taxonomic scope" value="Bacteria"/>
</dbReference>
<reference evidence="2 3" key="1">
    <citation type="submission" date="2013-08" db="EMBL/GenBank/DDBJ databases">
        <authorList>
            <person name="Huang J."/>
            <person name="Wang G."/>
        </authorList>
    </citation>
    <scope>NUCLEOTIDE SEQUENCE [LARGE SCALE GENOMIC DNA]</scope>
    <source>
        <strain evidence="2 3">BH030004</strain>
    </source>
</reference>
<feature type="transmembrane region" description="Helical" evidence="1">
    <location>
        <begin position="288"/>
        <end position="308"/>
    </location>
</feature>
<keyword evidence="1" id="KW-0812">Transmembrane</keyword>
<feature type="transmembrane region" description="Helical" evidence="1">
    <location>
        <begin position="21"/>
        <end position="39"/>
    </location>
</feature>
<evidence type="ECO:0008006" key="4">
    <source>
        <dbReference type="Google" id="ProtNLM"/>
    </source>
</evidence>
<dbReference type="PANTHER" id="PTHR37305">
    <property type="entry name" value="INTEGRAL MEMBRANE PROTEIN-RELATED"/>
    <property type="match status" value="1"/>
</dbReference>
<organism evidence="2 3">
    <name type="scientific">Pontibacillus marinus BH030004 = DSM 16465</name>
    <dbReference type="NCBI Taxonomy" id="1385511"/>
    <lineage>
        <taxon>Bacteria</taxon>
        <taxon>Bacillati</taxon>
        <taxon>Bacillota</taxon>
        <taxon>Bacilli</taxon>
        <taxon>Bacillales</taxon>
        <taxon>Bacillaceae</taxon>
        <taxon>Pontibacillus</taxon>
    </lineage>
</organism>
<evidence type="ECO:0000313" key="3">
    <source>
        <dbReference type="Proteomes" id="UP000030403"/>
    </source>
</evidence>
<sequence length="315" mass="36186">MVKWFKLFQNEWMKLIRKKSTLVMIGLLFFAVAVMGGILKWDSMKNPSQQSWEQTVQREVAQYSKTKQAVDPSSYQYERLEEQLQTSQYRLENDLPPVQKGSFWWFVEQSQNLISFITLFSIIAAAGIVATEFSTGTIKLLAIRPVSRWKILYSKYITTIVYGFFMLGLLFLFAVVIGAVLFPVESAVALNVTDNGIIESTPLWGYLQWYLYSFVGIVLFTTLAFMISTVFRSNALAIGITMFLMFTGSQVVFLLSRYEWAKYLLFAHTDFTQYITANIMMKGLSPTFSLSILAIYFIGFHVLSYITFTKRDIAV</sequence>
<keyword evidence="3" id="KW-1185">Reference proteome</keyword>
<dbReference type="Proteomes" id="UP000030403">
    <property type="component" value="Unassembled WGS sequence"/>
</dbReference>
<evidence type="ECO:0000313" key="2">
    <source>
        <dbReference type="EMBL" id="KGX83671.1"/>
    </source>
</evidence>
<feature type="transmembrane region" description="Helical" evidence="1">
    <location>
        <begin position="209"/>
        <end position="228"/>
    </location>
</feature>
<comment type="caution">
    <text evidence="2">The sequence shown here is derived from an EMBL/GenBank/DDBJ whole genome shotgun (WGS) entry which is preliminary data.</text>
</comment>
<proteinExistence type="predicted"/>
<dbReference type="GO" id="GO:0005886">
    <property type="term" value="C:plasma membrane"/>
    <property type="evidence" value="ECO:0007669"/>
    <property type="project" value="UniProtKB-SubCell"/>
</dbReference>
<evidence type="ECO:0000256" key="1">
    <source>
        <dbReference type="SAM" id="Phobius"/>
    </source>
</evidence>
<protein>
    <recommendedName>
        <fullName evidence="4">ABC transporter permease</fullName>
    </recommendedName>
</protein>
<dbReference type="EMBL" id="AVPF01000090">
    <property type="protein sequence ID" value="KGX83671.1"/>
    <property type="molecule type" value="Genomic_DNA"/>
</dbReference>
<dbReference type="AlphaFoldDB" id="A0A0A5FSB8"/>
<dbReference type="RefSeq" id="WP_051255284.1">
    <property type="nucleotide sequence ID" value="NZ_AVPF01000090.1"/>
</dbReference>
<feature type="transmembrane region" description="Helical" evidence="1">
    <location>
        <begin position="235"/>
        <end position="255"/>
    </location>
</feature>
<dbReference type="Pfam" id="PF12679">
    <property type="entry name" value="ABC2_membrane_2"/>
    <property type="match status" value="1"/>
</dbReference>
<dbReference type="STRING" id="1385511.GCA_000425225_03672"/>
<dbReference type="PANTHER" id="PTHR37305:SF1">
    <property type="entry name" value="MEMBRANE PROTEIN"/>
    <property type="match status" value="1"/>
</dbReference>
<feature type="transmembrane region" description="Helical" evidence="1">
    <location>
        <begin position="156"/>
        <end position="182"/>
    </location>
</feature>
<name>A0A0A5FSB8_9BACI</name>
<accession>A0A0A5FSB8</accession>
<feature type="transmembrane region" description="Helical" evidence="1">
    <location>
        <begin position="113"/>
        <end position="135"/>
    </location>
</feature>
<dbReference type="OrthoDB" id="8613028at2"/>
<keyword evidence="1" id="KW-1133">Transmembrane helix</keyword>
<gene>
    <name evidence="2" type="ORF">N783_01775</name>
</gene>
<dbReference type="GO" id="GO:0140359">
    <property type="term" value="F:ABC-type transporter activity"/>
    <property type="evidence" value="ECO:0007669"/>
    <property type="project" value="InterPro"/>
</dbReference>
<keyword evidence="1" id="KW-0472">Membrane</keyword>